<keyword evidence="1" id="KW-0472">Membrane</keyword>
<keyword evidence="1" id="KW-1133">Transmembrane helix</keyword>
<dbReference type="EMBL" id="JAGSPK010000001">
    <property type="protein sequence ID" value="MBR7791599.1"/>
    <property type="molecule type" value="Genomic_DNA"/>
</dbReference>
<gene>
    <name evidence="2" type="ORF">KDM87_03250</name>
</gene>
<dbReference type="RefSeq" id="WP_212677713.1">
    <property type="nucleotide sequence ID" value="NZ_JAGSPK010000001.1"/>
</dbReference>
<reference evidence="2 3" key="1">
    <citation type="submission" date="2021-04" db="EMBL/GenBank/DDBJ databases">
        <title>novel species isolated from subtropical streams in China.</title>
        <authorList>
            <person name="Lu H."/>
        </authorList>
    </citation>
    <scope>NUCLEOTIDE SEQUENCE [LARGE SCALE GENOMIC DNA]</scope>
    <source>
        <strain evidence="2 3">FT147W</strain>
    </source>
</reference>
<sequence>MQIATILILVGTVIASAAFAWRKQWVLSLAWFFSLAYTVFDKVFPFVLPEHLVTAFPLGFLALVLISCWQNFSRKKGA</sequence>
<evidence type="ECO:0000313" key="2">
    <source>
        <dbReference type="EMBL" id="MBR7791599.1"/>
    </source>
</evidence>
<comment type="caution">
    <text evidence="2">The sequence shown here is derived from an EMBL/GenBank/DDBJ whole genome shotgun (WGS) entry which is preliminary data.</text>
</comment>
<accession>A0ABS5GZQ0</accession>
<keyword evidence="3" id="KW-1185">Reference proteome</keyword>
<feature type="transmembrane region" description="Helical" evidence="1">
    <location>
        <begin position="44"/>
        <end position="66"/>
    </location>
</feature>
<protein>
    <submittedName>
        <fullName evidence="2">Uncharacterized protein</fullName>
    </submittedName>
</protein>
<organism evidence="2 3">
    <name type="scientific">Undibacterium rivi</name>
    <dbReference type="NCBI Taxonomy" id="2828729"/>
    <lineage>
        <taxon>Bacteria</taxon>
        <taxon>Pseudomonadati</taxon>
        <taxon>Pseudomonadota</taxon>
        <taxon>Betaproteobacteria</taxon>
        <taxon>Burkholderiales</taxon>
        <taxon>Oxalobacteraceae</taxon>
        <taxon>Undibacterium</taxon>
    </lineage>
</organism>
<dbReference type="Proteomes" id="UP000682982">
    <property type="component" value="Unassembled WGS sequence"/>
</dbReference>
<proteinExistence type="predicted"/>
<evidence type="ECO:0000313" key="3">
    <source>
        <dbReference type="Proteomes" id="UP000682982"/>
    </source>
</evidence>
<name>A0ABS5GZQ0_9BURK</name>
<keyword evidence="1" id="KW-0812">Transmembrane</keyword>
<evidence type="ECO:0000256" key="1">
    <source>
        <dbReference type="SAM" id="Phobius"/>
    </source>
</evidence>